<feature type="compositionally biased region" description="Basic and acidic residues" evidence="1">
    <location>
        <begin position="371"/>
        <end position="392"/>
    </location>
</feature>
<feature type="compositionally biased region" description="Low complexity" evidence="1">
    <location>
        <begin position="104"/>
        <end position="122"/>
    </location>
</feature>
<feature type="compositionally biased region" description="Low complexity" evidence="1">
    <location>
        <begin position="133"/>
        <end position="142"/>
    </location>
</feature>
<dbReference type="Proteomes" id="UP001215598">
    <property type="component" value="Unassembled WGS sequence"/>
</dbReference>
<protein>
    <submittedName>
        <fullName evidence="2">Uncharacterized protein</fullName>
    </submittedName>
</protein>
<dbReference type="AlphaFoldDB" id="A0AAD7MTJ4"/>
<name>A0AAD7MTJ4_9AGAR</name>
<feature type="region of interest" description="Disordered" evidence="1">
    <location>
        <begin position="291"/>
        <end position="406"/>
    </location>
</feature>
<evidence type="ECO:0000313" key="3">
    <source>
        <dbReference type="Proteomes" id="UP001215598"/>
    </source>
</evidence>
<feature type="compositionally biased region" description="Basic and acidic residues" evidence="1">
    <location>
        <begin position="210"/>
        <end position="243"/>
    </location>
</feature>
<feature type="region of interest" description="Disordered" evidence="1">
    <location>
        <begin position="428"/>
        <end position="480"/>
    </location>
</feature>
<evidence type="ECO:0000313" key="2">
    <source>
        <dbReference type="EMBL" id="KAJ7731352.1"/>
    </source>
</evidence>
<keyword evidence="3" id="KW-1185">Reference proteome</keyword>
<organism evidence="2 3">
    <name type="scientific">Mycena metata</name>
    <dbReference type="NCBI Taxonomy" id="1033252"/>
    <lineage>
        <taxon>Eukaryota</taxon>
        <taxon>Fungi</taxon>
        <taxon>Dikarya</taxon>
        <taxon>Basidiomycota</taxon>
        <taxon>Agaricomycotina</taxon>
        <taxon>Agaricomycetes</taxon>
        <taxon>Agaricomycetidae</taxon>
        <taxon>Agaricales</taxon>
        <taxon>Marasmiineae</taxon>
        <taxon>Mycenaceae</taxon>
        <taxon>Mycena</taxon>
    </lineage>
</organism>
<feature type="compositionally biased region" description="Basic and acidic residues" evidence="1">
    <location>
        <begin position="253"/>
        <end position="264"/>
    </location>
</feature>
<evidence type="ECO:0000256" key="1">
    <source>
        <dbReference type="SAM" id="MobiDB-lite"/>
    </source>
</evidence>
<reference evidence="2" key="1">
    <citation type="submission" date="2023-03" db="EMBL/GenBank/DDBJ databases">
        <title>Massive genome expansion in bonnet fungi (Mycena s.s.) driven by repeated elements and novel gene families across ecological guilds.</title>
        <authorList>
            <consortium name="Lawrence Berkeley National Laboratory"/>
            <person name="Harder C.B."/>
            <person name="Miyauchi S."/>
            <person name="Viragh M."/>
            <person name="Kuo A."/>
            <person name="Thoen E."/>
            <person name="Andreopoulos B."/>
            <person name="Lu D."/>
            <person name="Skrede I."/>
            <person name="Drula E."/>
            <person name="Henrissat B."/>
            <person name="Morin E."/>
            <person name="Kohler A."/>
            <person name="Barry K."/>
            <person name="LaButti K."/>
            <person name="Morin E."/>
            <person name="Salamov A."/>
            <person name="Lipzen A."/>
            <person name="Mereny Z."/>
            <person name="Hegedus B."/>
            <person name="Baldrian P."/>
            <person name="Stursova M."/>
            <person name="Weitz H."/>
            <person name="Taylor A."/>
            <person name="Grigoriev I.V."/>
            <person name="Nagy L.G."/>
            <person name="Martin F."/>
            <person name="Kauserud H."/>
        </authorList>
    </citation>
    <scope>NUCLEOTIDE SEQUENCE</scope>
    <source>
        <strain evidence="2">CBHHK182m</strain>
    </source>
</reference>
<feature type="region of interest" description="Disordered" evidence="1">
    <location>
        <begin position="209"/>
        <end position="277"/>
    </location>
</feature>
<sequence length="895" mass="98209">MSDGAGKGAARYVTKVQERTPSIPKAGRRANQEWRTSRSASKKRTRLARVKTTLAFQKSHRKKEPPPLQQRTSVHETPRLQEYTTSAHDARKTSNKEKRKKNNSQPIAAPNSQSASSSTASSRRSDAQMGVRVSGPEGRVVEPGGGGVEEGLLLICFISIWRVRGRKGGRKEGRGMRFRARRMKPPPTSRPGLDHMRQTPGARKIATVRCDGDHDSRRHDGQVESNGRKKGMEVEVEIIDGRRTPPAGRRGRRSVDGGRTEALRKSSNHCAPDREGSADSRRLLYLRMARAGSVRTTSPRRAHVAPKYADAPPAQSHSPRRSRETSEHAAVTAHDAQFVVPRSTQQWERNAEMGGTGDEGLKDRRKRGRRGAKEGRRGGGGVCEDRGRERMRQGQGPTRVRRPAALSLAVEPKWSVDAERSPQIQAQALEPTPPHPPWRAPTSLQPPTNPRSPKARIPPDEQQQRRLQGHNAGRGLGGVEDVRNVGEQRLEHLTSGSGHSGQARRVATRQYRRKISDFWKGIGRIKKADSHRELGSSRRPRNYAPGGYIPALGMRERYLGKGMTWADASGESSRKWGRVVWQRSSGGTGANPGAEPGQLNLRHAENPIDFRQIAASNQLPTRVRIDSRESVVGERKQRSWRCMDQPVRLASFLPPPRPRVSTAAVAPSLYRVERNAQEMDDDHASTNPFMEPTEFLVCGADQVHISTGPWRIPILPDGKRRNKSTGCGVKVHASATQTGRRMGASDDAEAVVNQYIPTEMQSIAKYDSCGCIRTPFGGAICVSALGASHSICTRHQHASAAAPVFRASGLRVRSDDDDGSPTPTTFFGADPANAATRVNPVGRISHLRSCALIFHDIPPAARAEAPANEEEGDVRPEDVIPGAAALWGAFSRRSG</sequence>
<dbReference type="EMBL" id="JARKIB010000153">
    <property type="protein sequence ID" value="KAJ7731352.1"/>
    <property type="molecule type" value="Genomic_DNA"/>
</dbReference>
<feature type="region of interest" description="Disordered" evidence="1">
    <location>
        <begin position="1"/>
        <end position="144"/>
    </location>
</feature>
<gene>
    <name evidence="2" type="ORF">B0H16DRAFT_1696698</name>
</gene>
<comment type="caution">
    <text evidence="2">The sequence shown here is derived from an EMBL/GenBank/DDBJ whole genome shotgun (WGS) entry which is preliminary data.</text>
</comment>
<feature type="compositionally biased region" description="Basic residues" evidence="1">
    <location>
        <begin position="40"/>
        <end position="49"/>
    </location>
</feature>
<accession>A0AAD7MTJ4</accession>
<proteinExistence type="predicted"/>